<dbReference type="PANTHER" id="PTHR11851:SF49">
    <property type="entry name" value="MITOCHONDRIAL-PROCESSING PEPTIDASE SUBUNIT ALPHA"/>
    <property type="match status" value="1"/>
</dbReference>
<keyword evidence="5" id="KW-1185">Reference proteome</keyword>
<dbReference type="SUPFAM" id="SSF63411">
    <property type="entry name" value="LuxS/MPP-like metallohydrolase"/>
    <property type="match status" value="2"/>
</dbReference>
<dbReference type="PANTHER" id="PTHR11851">
    <property type="entry name" value="METALLOPROTEASE"/>
    <property type="match status" value="1"/>
</dbReference>
<feature type="compositionally biased region" description="Low complexity" evidence="2">
    <location>
        <begin position="315"/>
        <end position="326"/>
    </location>
</feature>
<feature type="compositionally biased region" description="Basic residues" evidence="2">
    <location>
        <begin position="341"/>
        <end position="351"/>
    </location>
</feature>
<proteinExistence type="inferred from homology"/>
<dbReference type="Pfam" id="PF05193">
    <property type="entry name" value="Peptidase_M16_C"/>
    <property type="match status" value="1"/>
</dbReference>
<evidence type="ECO:0000313" key="5">
    <source>
        <dbReference type="Proteomes" id="UP001596513"/>
    </source>
</evidence>
<dbReference type="RefSeq" id="WP_380205756.1">
    <property type="nucleotide sequence ID" value="NZ_JBHTEK010000001.1"/>
</dbReference>
<dbReference type="InterPro" id="IPR011249">
    <property type="entry name" value="Metalloenz_LuxS/M16"/>
</dbReference>
<evidence type="ECO:0000313" key="4">
    <source>
        <dbReference type="EMBL" id="MFC7670300.1"/>
    </source>
</evidence>
<comment type="caution">
    <text evidence="4">The sequence shown here is derived from an EMBL/GenBank/DDBJ whole genome shotgun (WGS) entry which is preliminary data.</text>
</comment>
<dbReference type="Proteomes" id="UP001596513">
    <property type="component" value="Unassembled WGS sequence"/>
</dbReference>
<sequence length="351" mass="37831">MEQIANFANQPAVIADLTFNRLAYGTSNIAGTPVAGTTASVSSLTLDDVKDFYNKYYAPNVSSLVVVGDVDQKTLTPQLGFLKNWAKKDVTIPADAAGVQPDKTTVYFVNKPGAAQSEIRVGYLTDMPYDATGPYYRAYLANYVLGGAFNSRINLNLRENKGYTYGARSGFGSTRYAGPFTASAGVRADATAASVKEFMSEISNYPAGITDEELTFLQSSIGQSDALRYETGQQKAGFLARLVEYNLEPSYVQQQSDILKKLTKEDVQASAKKYLPADKMYIVVVGDNKQLPALQALGYPVVELDLEGKPVAAAAPAAAPTQAVAPTDEKMKVKTEDGGKMKVKTKKEKGK</sequence>
<name>A0ABW2UDP1_9BACT</name>
<dbReference type="Gene3D" id="3.30.830.10">
    <property type="entry name" value="Metalloenzyme, LuxS/M16 peptidase-like"/>
    <property type="match status" value="2"/>
</dbReference>
<evidence type="ECO:0000256" key="1">
    <source>
        <dbReference type="ARBA" id="ARBA00007261"/>
    </source>
</evidence>
<gene>
    <name evidence="4" type="ORF">ACFQT0_25250</name>
</gene>
<evidence type="ECO:0000259" key="3">
    <source>
        <dbReference type="Pfam" id="PF05193"/>
    </source>
</evidence>
<protein>
    <submittedName>
        <fullName evidence="4">M16 family metallopeptidase</fullName>
    </submittedName>
</protein>
<dbReference type="InterPro" id="IPR050361">
    <property type="entry name" value="MPP/UQCRC_Complex"/>
</dbReference>
<dbReference type="EMBL" id="JBHTEK010000001">
    <property type="protein sequence ID" value="MFC7670300.1"/>
    <property type="molecule type" value="Genomic_DNA"/>
</dbReference>
<feature type="compositionally biased region" description="Basic and acidic residues" evidence="2">
    <location>
        <begin position="327"/>
        <end position="340"/>
    </location>
</feature>
<evidence type="ECO:0000256" key="2">
    <source>
        <dbReference type="SAM" id="MobiDB-lite"/>
    </source>
</evidence>
<comment type="similarity">
    <text evidence="1">Belongs to the peptidase M16 family.</text>
</comment>
<organism evidence="4 5">
    <name type="scientific">Hymenobacter humi</name>
    <dbReference type="NCBI Taxonomy" id="1411620"/>
    <lineage>
        <taxon>Bacteria</taxon>
        <taxon>Pseudomonadati</taxon>
        <taxon>Bacteroidota</taxon>
        <taxon>Cytophagia</taxon>
        <taxon>Cytophagales</taxon>
        <taxon>Hymenobacteraceae</taxon>
        <taxon>Hymenobacter</taxon>
    </lineage>
</organism>
<dbReference type="InterPro" id="IPR007863">
    <property type="entry name" value="Peptidase_M16_C"/>
</dbReference>
<feature type="region of interest" description="Disordered" evidence="2">
    <location>
        <begin position="315"/>
        <end position="351"/>
    </location>
</feature>
<accession>A0ABW2UDP1</accession>
<feature type="domain" description="Peptidase M16 C-terminal" evidence="3">
    <location>
        <begin position="43"/>
        <end position="216"/>
    </location>
</feature>
<reference evidence="5" key="1">
    <citation type="journal article" date="2019" name="Int. J. Syst. Evol. Microbiol.">
        <title>The Global Catalogue of Microorganisms (GCM) 10K type strain sequencing project: providing services to taxonomists for standard genome sequencing and annotation.</title>
        <authorList>
            <consortium name="The Broad Institute Genomics Platform"/>
            <consortium name="The Broad Institute Genome Sequencing Center for Infectious Disease"/>
            <person name="Wu L."/>
            <person name="Ma J."/>
        </authorList>
    </citation>
    <scope>NUCLEOTIDE SEQUENCE [LARGE SCALE GENOMIC DNA]</scope>
    <source>
        <strain evidence="5">JCM 19635</strain>
    </source>
</reference>